<accession>A0A8S9A0Y4</accession>
<proteinExistence type="predicted"/>
<organism evidence="2 3">
    <name type="scientific">Sordaria macrospora</name>
    <dbReference type="NCBI Taxonomy" id="5147"/>
    <lineage>
        <taxon>Eukaryota</taxon>
        <taxon>Fungi</taxon>
        <taxon>Dikarya</taxon>
        <taxon>Ascomycota</taxon>
        <taxon>Pezizomycotina</taxon>
        <taxon>Sordariomycetes</taxon>
        <taxon>Sordariomycetidae</taxon>
        <taxon>Sordariales</taxon>
        <taxon>Sordariaceae</taxon>
        <taxon>Sordaria</taxon>
    </lineage>
</organism>
<feature type="compositionally biased region" description="Basic and acidic residues" evidence="1">
    <location>
        <begin position="171"/>
        <end position="180"/>
    </location>
</feature>
<feature type="region of interest" description="Disordered" evidence="1">
    <location>
        <begin position="140"/>
        <end position="189"/>
    </location>
</feature>
<dbReference type="Proteomes" id="UP000433876">
    <property type="component" value="Unassembled WGS sequence"/>
</dbReference>
<dbReference type="EMBL" id="NMPR01000025">
    <property type="protein sequence ID" value="KAA8634265.1"/>
    <property type="molecule type" value="Genomic_DNA"/>
</dbReference>
<sequence>MAPTKPNCKPARHVSNVFDLDNLRACLSNPKFESQSGEFRGDGRNFEAQENNDSLATFFNQNSVLHQLPAPTFPANPPRTLTLVLRPARTATTTPDNRSEKIQRRPLSTCDLAKLKLGTCWCPSCKKRAGTKKKVQSVVGEKSKITKRSKLTISKKSEGQKRREKKRRERRRAEKAEKLSTDTLMLNST</sequence>
<dbReference type="AlphaFoldDB" id="A0A8S9A0Y4"/>
<gene>
    <name evidence="2" type="ORF">SMACR_05507</name>
</gene>
<evidence type="ECO:0000313" key="2">
    <source>
        <dbReference type="EMBL" id="KAA8634265.1"/>
    </source>
</evidence>
<evidence type="ECO:0000256" key="1">
    <source>
        <dbReference type="SAM" id="MobiDB-lite"/>
    </source>
</evidence>
<reference evidence="2 3" key="1">
    <citation type="submission" date="2017-07" db="EMBL/GenBank/DDBJ databases">
        <title>Genome sequence of the Sordaria macrospora wild type strain R19027.</title>
        <authorList>
            <person name="Nowrousian M."/>
            <person name="Teichert I."/>
            <person name="Kueck U."/>
        </authorList>
    </citation>
    <scope>NUCLEOTIDE SEQUENCE [LARGE SCALE GENOMIC DNA]</scope>
    <source>
        <strain evidence="2 3">R19027</strain>
        <tissue evidence="2">Mycelium</tissue>
    </source>
</reference>
<comment type="caution">
    <text evidence="2">The sequence shown here is derived from an EMBL/GenBank/DDBJ whole genome shotgun (WGS) entry which is preliminary data.</text>
</comment>
<evidence type="ECO:0000313" key="3">
    <source>
        <dbReference type="Proteomes" id="UP000433876"/>
    </source>
</evidence>
<name>A0A8S9A0Y4_SORMA</name>
<protein>
    <submittedName>
        <fullName evidence="2">Uncharacterized protein</fullName>
    </submittedName>
</protein>
<dbReference type="VEuPathDB" id="FungiDB:SMAC_05507"/>